<accession>A0A0A9QBD5</accession>
<dbReference type="AlphaFoldDB" id="A0A0A9QBD5"/>
<sequence length="38" mass="4240">MDFHYAGFEHKSGCCISTLSGMYSRPLGQHLIVSHDTI</sequence>
<proteinExistence type="predicted"/>
<name>A0A0A9QBD5_ARUDO</name>
<evidence type="ECO:0000313" key="1">
    <source>
        <dbReference type="EMBL" id="JAD61509.1"/>
    </source>
</evidence>
<protein>
    <submittedName>
        <fullName evidence="1">Uncharacterized protein</fullName>
    </submittedName>
</protein>
<dbReference type="EMBL" id="GBRH01236386">
    <property type="protein sequence ID" value="JAD61509.1"/>
    <property type="molecule type" value="Transcribed_RNA"/>
</dbReference>
<reference evidence="1" key="2">
    <citation type="journal article" date="2015" name="Data Brief">
        <title>Shoot transcriptome of the giant reed, Arundo donax.</title>
        <authorList>
            <person name="Barrero R.A."/>
            <person name="Guerrero F.D."/>
            <person name="Moolhuijzen P."/>
            <person name="Goolsby J.A."/>
            <person name="Tidwell J."/>
            <person name="Bellgard S.E."/>
            <person name="Bellgard M.I."/>
        </authorList>
    </citation>
    <scope>NUCLEOTIDE SEQUENCE</scope>
    <source>
        <tissue evidence="1">Shoot tissue taken approximately 20 cm above the soil surface</tissue>
    </source>
</reference>
<reference evidence="1" key="1">
    <citation type="submission" date="2014-09" db="EMBL/GenBank/DDBJ databases">
        <authorList>
            <person name="Magalhaes I.L.F."/>
            <person name="Oliveira U."/>
            <person name="Santos F.R."/>
            <person name="Vidigal T.H.D.A."/>
            <person name="Brescovit A.D."/>
            <person name="Santos A.J."/>
        </authorList>
    </citation>
    <scope>NUCLEOTIDE SEQUENCE</scope>
    <source>
        <tissue evidence="1">Shoot tissue taken approximately 20 cm above the soil surface</tissue>
    </source>
</reference>
<organism evidence="1">
    <name type="scientific">Arundo donax</name>
    <name type="common">Giant reed</name>
    <name type="synonym">Donax arundinaceus</name>
    <dbReference type="NCBI Taxonomy" id="35708"/>
    <lineage>
        <taxon>Eukaryota</taxon>
        <taxon>Viridiplantae</taxon>
        <taxon>Streptophyta</taxon>
        <taxon>Embryophyta</taxon>
        <taxon>Tracheophyta</taxon>
        <taxon>Spermatophyta</taxon>
        <taxon>Magnoliopsida</taxon>
        <taxon>Liliopsida</taxon>
        <taxon>Poales</taxon>
        <taxon>Poaceae</taxon>
        <taxon>PACMAD clade</taxon>
        <taxon>Arundinoideae</taxon>
        <taxon>Arundineae</taxon>
        <taxon>Arundo</taxon>
    </lineage>
</organism>